<feature type="region of interest" description="Disordered" evidence="5">
    <location>
        <begin position="71"/>
        <end position="290"/>
    </location>
</feature>
<dbReference type="InterPro" id="IPR024983">
    <property type="entry name" value="CHAT_dom"/>
</dbReference>
<feature type="compositionally biased region" description="Basic and acidic residues" evidence="5">
    <location>
        <begin position="71"/>
        <end position="90"/>
    </location>
</feature>
<feature type="compositionally biased region" description="Pro residues" evidence="5">
    <location>
        <begin position="247"/>
        <end position="258"/>
    </location>
</feature>
<dbReference type="PANTHER" id="PTHR44943">
    <property type="entry name" value="CELLULOSE SYNTHASE OPERON PROTEIN C"/>
    <property type="match status" value="1"/>
</dbReference>
<feature type="domain" description="CHAT" evidence="6">
    <location>
        <begin position="608"/>
        <end position="891"/>
    </location>
</feature>
<reference evidence="7" key="1">
    <citation type="submission" date="2020-09" db="EMBL/GenBank/DDBJ databases">
        <title>Iningainema tapete sp. nov. (Scytonemataceae, Cyanobacteria) from greenhouses in central Florida (USA) produces two types of nodularin with biosynthetic potential for microcystin-LR and anabaenopeptins.</title>
        <authorList>
            <person name="Berthold D.E."/>
            <person name="Lefler F.W."/>
            <person name="Huang I.-S."/>
            <person name="Abdulla H."/>
            <person name="Zimba P.V."/>
            <person name="Laughinghouse H.D. IV."/>
        </authorList>
    </citation>
    <scope>NUCLEOTIDE SEQUENCE</scope>
    <source>
        <strain evidence="7">BLCCT55</strain>
    </source>
</reference>
<name>A0A8J6XR90_9CYAN</name>
<dbReference type="AlphaFoldDB" id="A0A8J6XR90"/>
<dbReference type="InterPro" id="IPR051685">
    <property type="entry name" value="Ycf3/AcsC/BcsC/TPR_MFPF"/>
</dbReference>
<dbReference type="PANTHER" id="PTHR44943:SF8">
    <property type="entry name" value="TPR REPEAT-CONTAINING PROTEIN MJ0263"/>
    <property type="match status" value="1"/>
</dbReference>
<feature type="compositionally biased region" description="Pro residues" evidence="5">
    <location>
        <begin position="153"/>
        <end position="239"/>
    </location>
</feature>
<evidence type="ECO:0000313" key="7">
    <source>
        <dbReference type="EMBL" id="MBD2775102.1"/>
    </source>
</evidence>
<dbReference type="Gene3D" id="1.25.40.10">
    <property type="entry name" value="Tetratricopeptide repeat domain"/>
    <property type="match status" value="1"/>
</dbReference>
<evidence type="ECO:0000256" key="2">
    <source>
        <dbReference type="ARBA" id="ARBA00022803"/>
    </source>
</evidence>
<dbReference type="PROSITE" id="PS50005">
    <property type="entry name" value="TPR"/>
    <property type="match status" value="1"/>
</dbReference>
<dbReference type="SMART" id="SM00028">
    <property type="entry name" value="TPR"/>
    <property type="match status" value="1"/>
</dbReference>
<keyword evidence="1" id="KW-0677">Repeat</keyword>
<keyword evidence="2 3" id="KW-0802">TPR repeat</keyword>
<feature type="coiled-coil region" evidence="4">
    <location>
        <begin position="454"/>
        <end position="491"/>
    </location>
</feature>
<evidence type="ECO:0000256" key="4">
    <source>
        <dbReference type="SAM" id="Coils"/>
    </source>
</evidence>
<feature type="compositionally biased region" description="Basic and acidic residues" evidence="5">
    <location>
        <begin position="260"/>
        <end position="290"/>
    </location>
</feature>
<evidence type="ECO:0000256" key="5">
    <source>
        <dbReference type="SAM" id="MobiDB-lite"/>
    </source>
</evidence>
<evidence type="ECO:0000256" key="1">
    <source>
        <dbReference type="ARBA" id="ARBA00022737"/>
    </source>
</evidence>
<feature type="compositionally biased region" description="Polar residues" evidence="5">
    <location>
        <begin position="91"/>
        <end position="100"/>
    </location>
</feature>
<comment type="caution">
    <text evidence="7">The sequence shown here is derived from an EMBL/GenBank/DDBJ whole genome shotgun (WGS) entry which is preliminary data.</text>
</comment>
<evidence type="ECO:0000313" key="8">
    <source>
        <dbReference type="Proteomes" id="UP000629098"/>
    </source>
</evidence>
<organism evidence="7 8">
    <name type="scientific">Iningainema tapete BLCC-T55</name>
    <dbReference type="NCBI Taxonomy" id="2748662"/>
    <lineage>
        <taxon>Bacteria</taxon>
        <taxon>Bacillati</taxon>
        <taxon>Cyanobacteriota</taxon>
        <taxon>Cyanophyceae</taxon>
        <taxon>Nostocales</taxon>
        <taxon>Scytonemataceae</taxon>
        <taxon>Iningainema tapete</taxon>
    </lineage>
</organism>
<dbReference type="SUPFAM" id="SSF48452">
    <property type="entry name" value="TPR-like"/>
    <property type="match status" value="1"/>
</dbReference>
<dbReference type="Proteomes" id="UP000629098">
    <property type="component" value="Unassembled WGS sequence"/>
</dbReference>
<gene>
    <name evidence="7" type="ORF">ICL16_24310</name>
</gene>
<protein>
    <submittedName>
        <fullName evidence="7">CHAT domain-containing protein</fullName>
    </submittedName>
</protein>
<feature type="repeat" description="TPR" evidence="3">
    <location>
        <begin position="327"/>
        <end position="360"/>
    </location>
</feature>
<dbReference type="Pfam" id="PF12770">
    <property type="entry name" value="CHAT"/>
    <property type="match status" value="1"/>
</dbReference>
<proteinExistence type="predicted"/>
<accession>A0A8J6XR90</accession>
<keyword evidence="4" id="KW-0175">Coiled coil</keyword>
<sequence length="893" mass="101258">MLCTRKYLYLVTLILLWLGNFSWLRAETSQEISRGLSIAIKDSLRLYESEHLVRGDEEGLNREIKKAPLKLSEREINPKDQEAGEKKETQTLEAQPTQTPDQKETEARETPQTKTPQKETGVPPTQTPDQKETEARETPQTQTPQKETGVPPTQTPEPQPTPPPTQTPEPQPTPSPTQTPTQTPEPQPTPSPTQTPEPQPTPPTPPPTQTPEPQPTPLTPPPTQTPEPQPTPPTPPPTQTPALQLILPPPPTQMPAPQPTEERENKEREERENKEREERENKEREERERREECRRLIKEGDGLINVRNFLDAEAKFREAIESCSFEVELYYKLGNTLLLLGKYEDANVVFQKAFEINSQYTDALDEAINLGKNGILLDKGNQPTSAISDLKQSAELILQIRQGLKRQVRQNFIQSTNWILIHLVNLLIKQQQFDEAFDWINLFTTTELADYTRLFKAKVRNKEAQKALEQWNQLNEKLQMQRQKLQEQQLQGKFSEELSQQVNKLQTKVYKKAEDISRRFPEVAELYETTPKDIADLKDRIPVGTTVIHPVLLTGVKDAPNTIALFVIANGRVTVKLVPVDPEQLNQLLIECYTSLTNRLQSEYLDNLEKLYDQLIRPIETEIQANQPKQLSIIATGKLRYIPFEALYDSKTEQYLIQKYPISYLTRLSVRSLQTAQTGNVTASRRVFAIGNPITKGKLTLSGAEKEVQRIKEILPESKVLIREQATLDAFKNNTPHFPIIHLATHGCFQYGGCDELGLKENTLVFSDKKLKISDAALLGLENVDLIVLSACQTALRTYYSGKPIITDHTQITNSPLQITGVAYLFERAGAKAVIGNLWSVDDKTSQQIIVDFYSNLTQSGMSKVEALQKAKLKQIKSHPWFWAPLVLIGDPR</sequence>
<dbReference type="InterPro" id="IPR019734">
    <property type="entry name" value="TPR_rpt"/>
</dbReference>
<feature type="compositionally biased region" description="Basic and acidic residues" evidence="5">
    <location>
        <begin position="101"/>
        <end position="111"/>
    </location>
</feature>
<dbReference type="EMBL" id="JACXAE010000075">
    <property type="protein sequence ID" value="MBD2775102.1"/>
    <property type="molecule type" value="Genomic_DNA"/>
</dbReference>
<keyword evidence="8" id="KW-1185">Reference proteome</keyword>
<dbReference type="InterPro" id="IPR011990">
    <property type="entry name" value="TPR-like_helical_dom_sf"/>
</dbReference>
<evidence type="ECO:0000256" key="3">
    <source>
        <dbReference type="PROSITE-ProRule" id="PRU00339"/>
    </source>
</evidence>
<evidence type="ECO:0000259" key="6">
    <source>
        <dbReference type="Pfam" id="PF12770"/>
    </source>
</evidence>